<protein>
    <recommendedName>
        <fullName evidence="1">Methyltransferase type 11 domain-containing protein</fullName>
    </recommendedName>
</protein>
<dbReference type="CDD" id="cd02440">
    <property type="entry name" value="AdoMet_MTases"/>
    <property type="match status" value="1"/>
</dbReference>
<feature type="domain" description="Methyltransferase type 11" evidence="1">
    <location>
        <begin position="59"/>
        <end position="174"/>
    </location>
</feature>
<keyword evidence="3" id="KW-1185">Reference proteome</keyword>
<dbReference type="SUPFAM" id="SSF53335">
    <property type="entry name" value="S-adenosyl-L-methionine-dependent methyltransferases"/>
    <property type="match status" value="1"/>
</dbReference>
<dbReference type="OrthoDB" id="2013972at2759"/>
<sequence length="306" mass="33173">MSFTTTTSAPMLKVNVADWDRTAKSYAQTGSRGPMSIPIQGLVGLLNKLEPLDSASAILDVGCGSGGVISHIIDTYSANMQSTTQLLSTDFSSVMVSLVTQLRKTKLAELPAGRERDLWSQVTPLILDATDMRPLPNDLISHIIASFVFFMTADPAKALAESYRVLRSGGVLACSSWHKMMWMENLVLATERALTPLNKAIPVMPQFPTKWSTAGGVKEQLANAGFRDIQTEYIEAPIIIPDVEAWSRSFIASGNPAVTWITDVLDAAEVEQVEKQLVQAIKEKCEVNEQGAYILSGTAVLAAGRK</sequence>
<dbReference type="AlphaFoldDB" id="A0A074YPG4"/>
<dbReference type="HOGENOM" id="CLU_065416_1_0_1"/>
<dbReference type="PANTHER" id="PTHR43591">
    <property type="entry name" value="METHYLTRANSFERASE"/>
    <property type="match status" value="1"/>
</dbReference>
<dbReference type="InterPro" id="IPR029063">
    <property type="entry name" value="SAM-dependent_MTases_sf"/>
</dbReference>
<evidence type="ECO:0000313" key="3">
    <source>
        <dbReference type="Proteomes" id="UP000030641"/>
    </source>
</evidence>
<accession>A0A074YPG4</accession>
<dbReference type="Gene3D" id="3.40.50.150">
    <property type="entry name" value="Vaccinia Virus protein VP39"/>
    <property type="match status" value="1"/>
</dbReference>
<name>A0A074YPG4_AURSE</name>
<dbReference type="GeneID" id="25363023"/>
<dbReference type="STRING" id="1043005.A0A074YPG4"/>
<organism evidence="2 3">
    <name type="scientific">Aureobasidium subglaciale (strain EXF-2481)</name>
    <name type="common">Aureobasidium pullulans var. subglaciale</name>
    <dbReference type="NCBI Taxonomy" id="1043005"/>
    <lineage>
        <taxon>Eukaryota</taxon>
        <taxon>Fungi</taxon>
        <taxon>Dikarya</taxon>
        <taxon>Ascomycota</taxon>
        <taxon>Pezizomycotina</taxon>
        <taxon>Dothideomycetes</taxon>
        <taxon>Dothideomycetidae</taxon>
        <taxon>Dothideales</taxon>
        <taxon>Saccotheciaceae</taxon>
        <taxon>Aureobasidium</taxon>
    </lineage>
</organism>
<evidence type="ECO:0000313" key="2">
    <source>
        <dbReference type="EMBL" id="KEQ99663.1"/>
    </source>
</evidence>
<dbReference type="Proteomes" id="UP000030641">
    <property type="component" value="Unassembled WGS sequence"/>
</dbReference>
<evidence type="ECO:0000259" key="1">
    <source>
        <dbReference type="Pfam" id="PF08241"/>
    </source>
</evidence>
<reference evidence="2 3" key="1">
    <citation type="journal article" date="2014" name="BMC Genomics">
        <title>Genome sequencing of four Aureobasidium pullulans varieties: biotechnological potential, stress tolerance, and description of new species.</title>
        <authorList>
            <person name="Gostin Ar C."/>
            <person name="Ohm R.A."/>
            <person name="Kogej T."/>
            <person name="Sonjak S."/>
            <person name="Turk M."/>
            <person name="Zajc J."/>
            <person name="Zalar P."/>
            <person name="Grube M."/>
            <person name="Sun H."/>
            <person name="Han J."/>
            <person name="Sharma A."/>
            <person name="Chiniquy J."/>
            <person name="Ngan C.Y."/>
            <person name="Lipzen A."/>
            <person name="Barry K."/>
            <person name="Grigoriev I.V."/>
            <person name="Gunde-Cimerman N."/>
        </authorList>
    </citation>
    <scope>NUCLEOTIDE SEQUENCE [LARGE SCALE GENOMIC DNA]</scope>
    <source>
        <strain evidence="2 3">EXF-2481</strain>
    </source>
</reference>
<dbReference type="GO" id="GO:0008757">
    <property type="term" value="F:S-adenosylmethionine-dependent methyltransferase activity"/>
    <property type="evidence" value="ECO:0007669"/>
    <property type="project" value="InterPro"/>
</dbReference>
<dbReference type="EMBL" id="KL584750">
    <property type="protein sequence ID" value="KEQ99663.1"/>
    <property type="molecule type" value="Genomic_DNA"/>
</dbReference>
<dbReference type="Pfam" id="PF08241">
    <property type="entry name" value="Methyltransf_11"/>
    <property type="match status" value="1"/>
</dbReference>
<dbReference type="InterPro" id="IPR013216">
    <property type="entry name" value="Methyltransf_11"/>
</dbReference>
<dbReference type="OMA" id="HDNACGP"/>
<gene>
    <name evidence="2" type="ORF">AUEXF2481DRAFT_25547</name>
</gene>
<proteinExistence type="predicted"/>
<dbReference type="InParanoid" id="A0A074YPG4"/>
<dbReference type="PANTHER" id="PTHR43591:SF24">
    <property type="entry name" value="2-METHOXY-6-POLYPRENYL-1,4-BENZOQUINOL METHYLASE, MITOCHONDRIAL"/>
    <property type="match status" value="1"/>
</dbReference>
<dbReference type="RefSeq" id="XP_013348025.1">
    <property type="nucleotide sequence ID" value="XM_013492571.1"/>
</dbReference>